<keyword evidence="2" id="KW-1185">Reference proteome</keyword>
<sequence length="156" mass="17147">MFVLTVFTFYGSRNGSMANELSIASPTVKNLGTLLWYFPPFKLKLNDVGLQCLKIICQCLAIGARFPPQSSCLCSSLIRRDLSDKSTAIRKLSSPSSMHAQGGEGDGVGVRDDRWFAAGRLAKEIGDIGEEKWCCCRALDFEIESSYLLQIVKGRG</sequence>
<protein>
    <submittedName>
        <fullName evidence="1">Uncharacterized protein</fullName>
    </submittedName>
</protein>
<organism evidence="1 2">
    <name type="scientific">Salix purpurea</name>
    <name type="common">Purple osier willow</name>
    <dbReference type="NCBI Taxonomy" id="77065"/>
    <lineage>
        <taxon>Eukaryota</taxon>
        <taxon>Viridiplantae</taxon>
        <taxon>Streptophyta</taxon>
        <taxon>Embryophyta</taxon>
        <taxon>Tracheophyta</taxon>
        <taxon>Spermatophyta</taxon>
        <taxon>Magnoliopsida</taxon>
        <taxon>eudicotyledons</taxon>
        <taxon>Gunneridae</taxon>
        <taxon>Pentapetalae</taxon>
        <taxon>rosids</taxon>
        <taxon>fabids</taxon>
        <taxon>Malpighiales</taxon>
        <taxon>Salicaceae</taxon>
        <taxon>Saliceae</taxon>
        <taxon>Salix</taxon>
    </lineage>
</organism>
<comment type="caution">
    <text evidence="1">The sequence shown here is derived from an EMBL/GenBank/DDBJ whole genome shotgun (WGS) entry which is preliminary data.</text>
</comment>
<dbReference type="AlphaFoldDB" id="A0A9Q0Z9Q6"/>
<gene>
    <name evidence="1" type="ORF">OIU79_004512</name>
</gene>
<evidence type="ECO:0000313" key="2">
    <source>
        <dbReference type="Proteomes" id="UP001151532"/>
    </source>
</evidence>
<reference evidence="1" key="1">
    <citation type="submission" date="2022-11" db="EMBL/GenBank/DDBJ databases">
        <authorList>
            <person name="Hyden B.L."/>
            <person name="Feng K."/>
            <person name="Yates T."/>
            <person name="Jawdy S."/>
            <person name="Smart L.B."/>
            <person name="Muchero W."/>
        </authorList>
    </citation>
    <scope>NUCLEOTIDE SEQUENCE</scope>
    <source>
        <tissue evidence="1">Shoot tip</tissue>
    </source>
</reference>
<dbReference type="EMBL" id="JAPFFK010000013">
    <property type="protein sequence ID" value="KAJ6726373.1"/>
    <property type="molecule type" value="Genomic_DNA"/>
</dbReference>
<evidence type="ECO:0000313" key="1">
    <source>
        <dbReference type="EMBL" id="KAJ6726373.1"/>
    </source>
</evidence>
<accession>A0A9Q0Z9Q6</accession>
<dbReference type="Proteomes" id="UP001151532">
    <property type="component" value="Chromosome 8"/>
</dbReference>
<proteinExistence type="predicted"/>
<reference evidence="1" key="2">
    <citation type="journal article" date="2023" name="Int. J. Mol. Sci.">
        <title>De Novo Assembly and Annotation of 11 Diverse Shrub Willow (Salix) Genomes Reveals Novel Gene Organization in Sex-Linked Regions.</title>
        <authorList>
            <person name="Hyden B."/>
            <person name="Feng K."/>
            <person name="Yates T.B."/>
            <person name="Jawdy S."/>
            <person name="Cereghino C."/>
            <person name="Smart L.B."/>
            <person name="Muchero W."/>
        </authorList>
    </citation>
    <scope>NUCLEOTIDE SEQUENCE</scope>
    <source>
        <tissue evidence="1">Shoot tip</tissue>
    </source>
</reference>
<name>A0A9Q0Z9Q6_SALPP</name>